<gene>
    <name evidence="1" type="ORF">AN2V17_12050</name>
</gene>
<evidence type="ECO:0000313" key="2">
    <source>
        <dbReference type="Proteomes" id="UP001374599"/>
    </source>
</evidence>
<sequence>MKRYKLSSKKDRKKFLRSICQGIILIYILYLMLTALFTFNEYESYDNVTLSSNGFIAISYFGVDRSGNDTLISTRRLEEHLKALKNSGYVTITQEDVLDYYEKGKQLPEKSLFLMFEDGRRDTAIFAQKIMEKYNFKATMYTYADKFAKNDVKFLMPDELLDIEDSTYWELGTNGYRLEYINVFDRYDNYLGELNALEFSKVSSYLDRNYNHYLMDYIRDEYGIPKESFKEMKKRVEYDYNCMKEIYIKELGKVPAMYVLMHSNTGQFGTNSKTSAVNEKEIYDLFAINFNREGHSLNTSDNSVYDLTRMQPQSYWYSNHLLMRIWDDTGQEVNYVVGDKEKAKNWITLEGQAEFKEDSIILTSMPKGRGILRLNKNKIKDLQLSVYLEGNKLGSQTVYIRADKQLKNYISVQIKNNTLYVMEKVDGTKKELFNLNLDEFDGIDFQSVEENKKEAQRVELKTKITYGNTADEKEEAKEELKYKVKEEVDSVEEGAQLYIPELELKEAGRRYLEVSVKDNRLSIFIDEKEAVSGLVTTNLLEGLICLEAAWGEYGYSQRNLVDDVYDGVFKQFLVKEYESGDILYDDILHGIEAIKHNAKEKWENIVNWFIKSL</sequence>
<evidence type="ECO:0000313" key="1">
    <source>
        <dbReference type="EMBL" id="GMQ61975.1"/>
    </source>
</evidence>
<organism evidence="1 2">
    <name type="scientific">Vallitalea maricola</name>
    <dbReference type="NCBI Taxonomy" id="3074433"/>
    <lineage>
        <taxon>Bacteria</taxon>
        <taxon>Bacillati</taxon>
        <taxon>Bacillota</taxon>
        <taxon>Clostridia</taxon>
        <taxon>Lachnospirales</taxon>
        <taxon>Vallitaleaceae</taxon>
        <taxon>Vallitalea</taxon>
    </lineage>
</organism>
<reference evidence="1" key="1">
    <citation type="submission" date="2023-09" db="EMBL/GenBank/DDBJ databases">
        <title>Vallitalea sediminicola and Vallitalea maricola sp. nov., anaerobic bacteria isolated from marine sediment.</title>
        <authorList>
            <person name="Hirano S."/>
            <person name="Maeda A."/>
            <person name="Terahara T."/>
            <person name="Mori K."/>
            <person name="Hamada M."/>
            <person name="Matsumoto R."/>
            <person name="Kobayashi T."/>
        </authorList>
    </citation>
    <scope>NUCLEOTIDE SEQUENCE</scope>
    <source>
        <strain evidence="1">AN17-2</strain>
    </source>
</reference>
<accession>A0ACB5UH98</accession>
<proteinExistence type="predicted"/>
<comment type="caution">
    <text evidence="1">The sequence shown here is derived from an EMBL/GenBank/DDBJ whole genome shotgun (WGS) entry which is preliminary data.</text>
</comment>
<protein>
    <submittedName>
        <fullName evidence="1">Uncharacterized protein</fullName>
    </submittedName>
</protein>
<keyword evidence="2" id="KW-1185">Reference proteome</keyword>
<dbReference type="Proteomes" id="UP001374599">
    <property type="component" value="Unassembled WGS sequence"/>
</dbReference>
<dbReference type="EMBL" id="BTPU01000018">
    <property type="protein sequence ID" value="GMQ61975.1"/>
    <property type="molecule type" value="Genomic_DNA"/>
</dbReference>
<name>A0ACB5UH98_9FIRM</name>